<keyword evidence="4 9" id="KW-0997">Cell inner membrane</keyword>
<comment type="subunit">
    <text evidence="9">The complex comprises the extracytoplasmic solute receptor protein and the two transmembrane proteins.</text>
</comment>
<keyword evidence="2 9" id="KW-0813">Transport</keyword>
<evidence type="ECO:0000256" key="7">
    <source>
        <dbReference type="ARBA" id="ARBA00023136"/>
    </source>
</evidence>
<evidence type="ECO:0000256" key="8">
    <source>
        <dbReference type="ARBA" id="ARBA00038436"/>
    </source>
</evidence>
<feature type="domain" description="Tripartite ATP-independent periplasmic transporters DctQ component" evidence="10">
    <location>
        <begin position="41"/>
        <end position="170"/>
    </location>
</feature>
<proteinExistence type="inferred from homology"/>
<gene>
    <name evidence="11" type="ORF">DXH78_16075</name>
</gene>
<keyword evidence="6 9" id="KW-1133">Transmembrane helix</keyword>
<evidence type="ECO:0000256" key="3">
    <source>
        <dbReference type="ARBA" id="ARBA00022475"/>
    </source>
</evidence>
<comment type="similarity">
    <text evidence="8 9">Belongs to the TRAP transporter small permease family.</text>
</comment>
<feature type="transmembrane region" description="Helical" evidence="9">
    <location>
        <begin position="145"/>
        <end position="166"/>
    </location>
</feature>
<evidence type="ECO:0000256" key="6">
    <source>
        <dbReference type="ARBA" id="ARBA00022989"/>
    </source>
</evidence>
<dbReference type="InterPro" id="IPR007387">
    <property type="entry name" value="TRAP_DctQ"/>
</dbReference>
<keyword evidence="5 9" id="KW-0812">Transmembrane</keyword>
<dbReference type="InterPro" id="IPR055348">
    <property type="entry name" value="DctQ"/>
</dbReference>
<dbReference type="PANTHER" id="PTHR35011:SF11">
    <property type="entry name" value="TRAP TRANSPORTER SMALL PERMEASE PROTEIN"/>
    <property type="match status" value="1"/>
</dbReference>
<evidence type="ECO:0000256" key="4">
    <source>
        <dbReference type="ARBA" id="ARBA00022519"/>
    </source>
</evidence>
<dbReference type="Pfam" id="PF04290">
    <property type="entry name" value="DctQ"/>
    <property type="match status" value="1"/>
</dbReference>
<sequence length="186" mass="21269">MQADHKMPSDDVHLIVAEEAEVVIEKHPEDWLALVLFWSLAFIVFLQFFTRYVLNDSLSWTEEIARYGLMWVVFVGGAMVTRRNTHIAVELLSNVMKPGVIRQTLLASVDIVKLVFLAFLAYISVTIVDRMGIQRMTVFDLSMGWVYAGVSLGCFLMLFRQGMNVWRNARMGWKKPHDVADQIAAD</sequence>
<dbReference type="GO" id="GO:0015740">
    <property type="term" value="P:C4-dicarboxylate transport"/>
    <property type="evidence" value="ECO:0007669"/>
    <property type="project" value="TreeGrafter"/>
</dbReference>
<dbReference type="EMBL" id="QRGO01000002">
    <property type="protein sequence ID" value="RDV02115.1"/>
    <property type="molecule type" value="Genomic_DNA"/>
</dbReference>
<evidence type="ECO:0000313" key="11">
    <source>
        <dbReference type="EMBL" id="RDV02115.1"/>
    </source>
</evidence>
<dbReference type="RefSeq" id="WP_115518236.1">
    <property type="nucleotide sequence ID" value="NZ_QRGO01000002.1"/>
</dbReference>
<evidence type="ECO:0000313" key="12">
    <source>
        <dbReference type="Proteomes" id="UP000263993"/>
    </source>
</evidence>
<comment type="subcellular location">
    <subcellularLocation>
        <location evidence="1 9">Cell inner membrane</location>
        <topology evidence="1 9">Multi-pass membrane protein</topology>
    </subcellularLocation>
</comment>
<comment type="caution">
    <text evidence="11">The sequence shown here is derived from an EMBL/GenBank/DDBJ whole genome shotgun (WGS) entry which is preliminary data.</text>
</comment>
<feature type="transmembrane region" description="Helical" evidence="9">
    <location>
        <begin position="31"/>
        <end position="52"/>
    </location>
</feature>
<keyword evidence="3" id="KW-1003">Cell membrane</keyword>
<evidence type="ECO:0000256" key="1">
    <source>
        <dbReference type="ARBA" id="ARBA00004429"/>
    </source>
</evidence>
<dbReference type="GO" id="GO:0005886">
    <property type="term" value="C:plasma membrane"/>
    <property type="evidence" value="ECO:0007669"/>
    <property type="project" value="UniProtKB-SubCell"/>
</dbReference>
<feature type="transmembrane region" description="Helical" evidence="9">
    <location>
        <begin position="64"/>
        <end position="83"/>
    </location>
</feature>
<evidence type="ECO:0000259" key="10">
    <source>
        <dbReference type="Pfam" id="PF04290"/>
    </source>
</evidence>
<keyword evidence="12" id="KW-1185">Reference proteome</keyword>
<dbReference type="GO" id="GO:0022857">
    <property type="term" value="F:transmembrane transporter activity"/>
    <property type="evidence" value="ECO:0007669"/>
    <property type="project" value="UniProtKB-UniRule"/>
</dbReference>
<accession>A0A371B3E9</accession>
<dbReference type="PANTHER" id="PTHR35011">
    <property type="entry name" value="2,3-DIKETO-L-GULONATE TRAP TRANSPORTER SMALL PERMEASE PROTEIN YIAM"/>
    <property type="match status" value="1"/>
</dbReference>
<feature type="transmembrane region" description="Helical" evidence="9">
    <location>
        <begin position="104"/>
        <end position="125"/>
    </location>
</feature>
<dbReference type="OrthoDB" id="7843639at2"/>
<name>A0A371B3E9_9BRAD</name>
<evidence type="ECO:0000256" key="9">
    <source>
        <dbReference type="RuleBase" id="RU369079"/>
    </source>
</evidence>
<dbReference type="AlphaFoldDB" id="A0A371B3E9"/>
<organism evidence="11 12">
    <name type="scientific">Undibacter mobilis</name>
    <dbReference type="NCBI Taxonomy" id="2292256"/>
    <lineage>
        <taxon>Bacteria</taxon>
        <taxon>Pseudomonadati</taxon>
        <taxon>Pseudomonadota</taxon>
        <taxon>Alphaproteobacteria</taxon>
        <taxon>Hyphomicrobiales</taxon>
        <taxon>Nitrobacteraceae</taxon>
        <taxon>Undibacter</taxon>
    </lineage>
</organism>
<dbReference type="Proteomes" id="UP000263993">
    <property type="component" value="Unassembled WGS sequence"/>
</dbReference>
<keyword evidence="7 9" id="KW-0472">Membrane</keyword>
<evidence type="ECO:0000256" key="2">
    <source>
        <dbReference type="ARBA" id="ARBA00022448"/>
    </source>
</evidence>
<evidence type="ECO:0000256" key="5">
    <source>
        <dbReference type="ARBA" id="ARBA00022692"/>
    </source>
</evidence>
<protein>
    <recommendedName>
        <fullName evidence="9">TRAP transporter small permease protein</fullName>
    </recommendedName>
</protein>
<reference evidence="12" key="1">
    <citation type="submission" date="2018-08" db="EMBL/GenBank/DDBJ databases">
        <authorList>
            <person name="Kim S.-J."/>
            <person name="Jung G.-Y."/>
        </authorList>
    </citation>
    <scope>NUCLEOTIDE SEQUENCE [LARGE SCALE GENOMIC DNA]</scope>
    <source>
        <strain evidence="12">GY_H</strain>
    </source>
</reference>
<comment type="function">
    <text evidence="9">Part of the tripartite ATP-independent periplasmic (TRAP) transport system.</text>
</comment>